<keyword evidence="3 6" id="KW-0540">Nuclease</keyword>
<dbReference type="EMBL" id="DWUQ01000175">
    <property type="protein sequence ID" value="HJD45023.1"/>
    <property type="molecule type" value="Genomic_DNA"/>
</dbReference>
<evidence type="ECO:0000256" key="3">
    <source>
        <dbReference type="ARBA" id="ARBA00022722"/>
    </source>
</evidence>
<protein>
    <recommendedName>
        <fullName evidence="6">Exodeoxyribonuclease 7 small subunit</fullName>
        <ecNumber evidence="6">3.1.11.6</ecNumber>
    </recommendedName>
    <alternativeName>
        <fullName evidence="6">Exodeoxyribonuclease VII small subunit</fullName>
        <shortName evidence="6">Exonuclease VII small subunit</shortName>
    </alternativeName>
</protein>
<dbReference type="GO" id="GO:0006308">
    <property type="term" value="P:DNA catabolic process"/>
    <property type="evidence" value="ECO:0007669"/>
    <property type="project" value="UniProtKB-UniRule"/>
</dbReference>
<dbReference type="PANTHER" id="PTHR34137:SF1">
    <property type="entry name" value="EXODEOXYRIBONUCLEASE 7 SMALL SUBUNIT"/>
    <property type="match status" value="1"/>
</dbReference>
<evidence type="ECO:0000256" key="5">
    <source>
        <dbReference type="ARBA" id="ARBA00022839"/>
    </source>
</evidence>
<dbReference type="NCBIfam" id="NF002141">
    <property type="entry name" value="PRK00977.1-5"/>
    <property type="match status" value="1"/>
</dbReference>
<dbReference type="InterPro" id="IPR003761">
    <property type="entry name" value="Exonuc_VII_S"/>
</dbReference>
<dbReference type="Pfam" id="PF02609">
    <property type="entry name" value="Exonuc_VII_S"/>
    <property type="match status" value="1"/>
</dbReference>
<dbReference type="PANTHER" id="PTHR34137">
    <property type="entry name" value="EXODEOXYRIBONUCLEASE 7 SMALL SUBUNIT"/>
    <property type="match status" value="1"/>
</dbReference>
<comment type="function">
    <text evidence="6">Bidirectionally degrades single-stranded DNA into large acid-insoluble oligonucleotides, which are then degraded further into small acid-soluble oligonucleotides.</text>
</comment>
<dbReference type="NCBIfam" id="TIGR01280">
    <property type="entry name" value="xseB"/>
    <property type="match status" value="1"/>
</dbReference>
<accession>A0A9D2RKS4</accession>
<comment type="subunit">
    <text evidence="6">Heterooligomer composed of large and small subunits.</text>
</comment>
<dbReference type="EC" id="3.1.11.6" evidence="6"/>
<keyword evidence="4 6" id="KW-0378">Hydrolase</keyword>
<evidence type="ECO:0000256" key="6">
    <source>
        <dbReference type="HAMAP-Rule" id="MF_00337"/>
    </source>
</evidence>
<gene>
    <name evidence="6" type="primary">xseB</name>
    <name evidence="7" type="ORF">H9906_08380</name>
</gene>
<evidence type="ECO:0000313" key="8">
    <source>
        <dbReference type="Proteomes" id="UP000823889"/>
    </source>
</evidence>
<comment type="similarity">
    <text evidence="1 6">Belongs to the XseB family.</text>
</comment>
<sequence>MGIDSFQIQDAEAAIPDSYEAALAELEQLVAYMESGELTLEQSLMAYQRGVVLSRACQQRLEKAEQQVKVLQEQLLRPFNEADEL</sequence>
<organism evidence="7 8">
    <name type="scientific">Candidatus Paenalcaligenes intestinipullorum</name>
    <dbReference type="NCBI Taxonomy" id="2838718"/>
    <lineage>
        <taxon>Bacteria</taxon>
        <taxon>Pseudomonadati</taxon>
        <taxon>Pseudomonadota</taxon>
        <taxon>Betaproteobacteria</taxon>
        <taxon>Burkholderiales</taxon>
        <taxon>Alcaligenaceae</taxon>
        <taxon>Paenalcaligenes</taxon>
    </lineage>
</organism>
<dbReference type="AlphaFoldDB" id="A0A9D2RKS4"/>
<dbReference type="NCBIfam" id="NF002140">
    <property type="entry name" value="PRK00977.1-4"/>
    <property type="match status" value="1"/>
</dbReference>
<comment type="subcellular location">
    <subcellularLocation>
        <location evidence="6">Cytoplasm</location>
    </subcellularLocation>
</comment>
<reference evidence="7" key="2">
    <citation type="submission" date="2021-04" db="EMBL/GenBank/DDBJ databases">
        <authorList>
            <person name="Gilroy R."/>
        </authorList>
    </citation>
    <scope>NUCLEOTIDE SEQUENCE</scope>
    <source>
        <strain evidence="7">9264</strain>
    </source>
</reference>
<dbReference type="SUPFAM" id="SSF116842">
    <property type="entry name" value="XseB-like"/>
    <property type="match status" value="1"/>
</dbReference>
<proteinExistence type="inferred from homology"/>
<evidence type="ECO:0000256" key="2">
    <source>
        <dbReference type="ARBA" id="ARBA00022490"/>
    </source>
</evidence>
<keyword evidence="2 6" id="KW-0963">Cytoplasm</keyword>
<dbReference type="InterPro" id="IPR037004">
    <property type="entry name" value="Exonuc_VII_ssu_sf"/>
</dbReference>
<dbReference type="GO" id="GO:0008855">
    <property type="term" value="F:exodeoxyribonuclease VII activity"/>
    <property type="evidence" value="ECO:0007669"/>
    <property type="project" value="UniProtKB-UniRule"/>
</dbReference>
<comment type="catalytic activity">
    <reaction evidence="6">
        <text>Exonucleolytic cleavage in either 5'- to 3'- or 3'- to 5'-direction to yield nucleoside 5'-phosphates.</text>
        <dbReference type="EC" id="3.1.11.6"/>
    </reaction>
</comment>
<evidence type="ECO:0000313" key="7">
    <source>
        <dbReference type="EMBL" id="HJD45023.1"/>
    </source>
</evidence>
<dbReference type="Proteomes" id="UP000823889">
    <property type="component" value="Unassembled WGS sequence"/>
</dbReference>
<name>A0A9D2RKS4_9BURK</name>
<evidence type="ECO:0000256" key="1">
    <source>
        <dbReference type="ARBA" id="ARBA00009998"/>
    </source>
</evidence>
<dbReference type="GO" id="GO:0009318">
    <property type="term" value="C:exodeoxyribonuclease VII complex"/>
    <property type="evidence" value="ECO:0007669"/>
    <property type="project" value="UniProtKB-UniRule"/>
</dbReference>
<comment type="caution">
    <text evidence="7">The sequence shown here is derived from an EMBL/GenBank/DDBJ whole genome shotgun (WGS) entry which is preliminary data.</text>
</comment>
<dbReference type="HAMAP" id="MF_00337">
    <property type="entry name" value="Exonuc_7_S"/>
    <property type="match status" value="1"/>
</dbReference>
<dbReference type="Gene3D" id="1.10.287.1040">
    <property type="entry name" value="Exonuclease VII, small subunit"/>
    <property type="match status" value="1"/>
</dbReference>
<dbReference type="GO" id="GO:0005829">
    <property type="term" value="C:cytosol"/>
    <property type="evidence" value="ECO:0007669"/>
    <property type="project" value="TreeGrafter"/>
</dbReference>
<keyword evidence="5 6" id="KW-0269">Exonuclease</keyword>
<evidence type="ECO:0000256" key="4">
    <source>
        <dbReference type="ARBA" id="ARBA00022801"/>
    </source>
</evidence>
<reference evidence="7" key="1">
    <citation type="journal article" date="2021" name="PeerJ">
        <title>Extensive microbial diversity within the chicken gut microbiome revealed by metagenomics and culture.</title>
        <authorList>
            <person name="Gilroy R."/>
            <person name="Ravi A."/>
            <person name="Getino M."/>
            <person name="Pursley I."/>
            <person name="Horton D.L."/>
            <person name="Alikhan N.F."/>
            <person name="Baker D."/>
            <person name="Gharbi K."/>
            <person name="Hall N."/>
            <person name="Watson M."/>
            <person name="Adriaenssens E.M."/>
            <person name="Foster-Nyarko E."/>
            <person name="Jarju S."/>
            <person name="Secka A."/>
            <person name="Antonio M."/>
            <person name="Oren A."/>
            <person name="Chaudhuri R.R."/>
            <person name="La Ragione R."/>
            <person name="Hildebrand F."/>
            <person name="Pallen M.J."/>
        </authorList>
    </citation>
    <scope>NUCLEOTIDE SEQUENCE</scope>
    <source>
        <strain evidence="7">9264</strain>
    </source>
</reference>